<sequence>MYPQSSCKSPYLVIIGRNMLKCDVNCQLVTVGSNYGQLLILVFPDADFKLKDGPLLTKNALINLAKALDRTFVHLRRLFLVCSQTYVGRCGRPLLRRKDARCFANVMSRYNSAPFLRTFHFSAVDGYVEVTRWGGLDERREDIDTDSEWDEVYSRPAVIFRVEDYAYLFP</sequence>
<accession>A0A8H7DLW2</accession>
<evidence type="ECO:0000313" key="2">
    <source>
        <dbReference type="Proteomes" id="UP000623467"/>
    </source>
</evidence>
<gene>
    <name evidence="1" type="ORF">MSAN_00133400</name>
</gene>
<organism evidence="1 2">
    <name type="scientific">Mycena sanguinolenta</name>
    <dbReference type="NCBI Taxonomy" id="230812"/>
    <lineage>
        <taxon>Eukaryota</taxon>
        <taxon>Fungi</taxon>
        <taxon>Dikarya</taxon>
        <taxon>Basidiomycota</taxon>
        <taxon>Agaricomycotina</taxon>
        <taxon>Agaricomycetes</taxon>
        <taxon>Agaricomycetidae</taxon>
        <taxon>Agaricales</taxon>
        <taxon>Marasmiineae</taxon>
        <taxon>Mycenaceae</taxon>
        <taxon>Mycena</taxon>
    </lineage>
</organism>
<dbReference type="EMBL" id="JACAZH010000001">
    <property type="protein sequence ID" value="KAF7377143.1"/>
    <property type="molecule type" value="Genomic_DNA"/>
</dbReference>
<proteinExistence type="predicted"/>
<keyword evidence="2" id="KW-1185">Reference proteome</keyword>
<protein>
    <submittedName>
        <fullName evidence="1">Uncharacterized protein</fullName>
    </submittedName>
</protein>
<name>A0A8H7DLW2_9AGAR</name>
<dbReference type="Proteomes" id="UP000623467">
    <property type="component" value="Unassembled WGS sequence"/>
</dbReference>
<dbReference type="OrthoDB" id="3063113at2759"/>
<dbReference type="AlphaFoldDB" id="A0A8H7DLW2"/>
<comment type="caution">
    <text evidence="1">The sequence shown here is derived from an EMBL/GenBank/DDBJ whole genome shotgun (WGS) entry which is preliminary data.</text>
</comment>
<evidence type="ECO:0000313" key="1">
    <source>
        <dbReference type="EMBL" id="KAF7377143.1"/>
    </source>
</evidence>
<reference evidence="1" key="1">
    <citation type="submission" date="2020-05" db="EMBL/GenBank/DDBJ databases">
        <title>Mycena genomes resolve the evolution of fungal bioluminescence.</title>
        <authorList>
            <person name="Tsai I.J."/>
        </authorList>
    </citation>
    <scope>NUCLEOTIDE SEQUENCE</scope>
    <source>
        <strain evidence="1">160909Yilan</strain>
    </source>
</reference>